<protein>
    <recommendedName>
        <fullName evidence="2">Peptidase S9 prolyl oligopeptidase catalytic domain-containing protein</fullName>
    </recommendedName>
</protein>
<accession>A0A382W8X7</accession>
<dbReference type="AlphaFoldDB" id="A0A382W8X7"/>
<dbReference type="InterPro" id="IPR029058">
    <property type="entry name" value="AB_hydrolase_fold"/>
</dbReference>
<dbReference type="Gene3D" id="3.40.50.1820">
    <property type="entry name" value="alpha/beta hydrolase"/>
    <property type="match status" value="1"/>
</dbReference>
<gene>
    <name evidence="1" type="ORF">METZ01_LOCUS408127</name>
</gene>
<reference evidence="1" key="1">
    <citation type="submission" date="2018-05" db="EMBL/GenBank/DDBJ databases">
        <authorList>
            <person name="Lanie J.A."/>
            <person name="Ng W.-L."/>
            <person name="Kazmierczak K.M."/>
            <person name="Andrzejewski T.M."/>
            <person name="Davidsen T.M."/>
            <person name="Wayne K.J."/>
            <person name="Tettelin H."/>
            <person name="Glass J.I."/>
            <person name="Rusch D."/>
            <person name="Podicherti R."/>
            <person name="Tsui H.-C.T."/>
            <person name="Winkler M.E."/>
        </authorList>
    </citation>
    <scope>NUCLEOTIDE SEQUENCE</scope>
</reference>
<sequence length="116" mass="12838">MDERIKIAVPSGALNVMQERIGNPYSCGGQVIPGLLQYGDVPEIGSLIAPRHCIWETGSQDKLIVPGWKEKAVSRLQRAYKASGHPDRLQIHNFEGGHRWDGTTALPIIEKKLLGR</sequence>
<evidence type="ECO:0000313" key="1">
    <source>
        <dbReference type="EMBL" id="SVD55273.1"/>
    </source>
</evidence>
<organism evidence="1">
    <name type="scientific">marine metagenome</name>
    <dbReference type="NCBI Taxonomy" id="408172"/>
    <lineage>
        <taxon>unclassified sequences</taxon>
        <taxon>metagenomes</taxon>
        <taxon>ecological metagenomes</taxon>
    </lineage>
</organism>
<name>A0A382W8X7_9ZZZZ</name>
<evidence type="ECO:0008006" key="2">
    <source>
        <dbReference type="Google" id="ProtNLM"/>
    </source>
</evidence>
<proteinExistence type="predicted"/>
<dbReference type="EMBL" id="UINC01157985">
    <property type="protein sequence ID" value="SVD55273.1"/>
    <property type="molecule type" value="Genomic_DNA"/>
</dbReference>